<comment type="caution">
    <text evidence="3">The sequence shown here is derived from an EMBL/GenBank/DDBJ whole genome shotgun (WGS) entry which is preliminary data.</text>
</comment>
<dbReference type="RefSeq" id="WP_054585000.1">
    <property type="nucleotide sequence ID" value="NZ_LGUC01000002.1"/>
</dbReference>
<keyword evidence="4" id="KW-1185">Reference proteome</keyword>
<dbReference type="EMBL" id="LGUC01000002">
    <property type="protein sequence ID" value="KPN29261.1"/>
    <property type="molecule type" value="Genomic_DNA"/>
</dbReference>
<accession>A0A0P7HRG0</accession>
<keyword evidence="1" id="KW-0175">Coiled coil</keyword>
<proteinExistence type="predicted"/>
<dbReference type="Gene3D" id="3.40.50.1440">
    <property type="entry name" value="Tubulin/FtsZ, GTPase domain"/>
    <property type="match status" value="1"/>
</dbReference>
<dbReference type="STRING" id="699431.SY89_03495"/>
<feature type="compositionally biased region" description="Basic and acidic residues" evidence="2">
    <location>
        <begin position="15"/>
        <end position="32"/>
    </location>
</feature>
<name>A0A0P7HRG0_9EURY</name>
<evidence type="ECO:0000256" key="1">
    <source>
        <dbReference type="SAM" id="Coils"/>
    </source>
</evidence>
<feature type="compositionally biased region" description="Low complexity" evidence="2">
    <location>
        <begin position="393"/>
        <end position="406"/>
    </location>
</feature>
<sequence length="432" mass="46612">MDPQADAGPGGGTGDRVRPHRDQLDRPELHPDEFEEIPLDTDERIKKEFEQAKQDPSVPFVGRNHDLYIEGATRNPGTGRLLLERHDRRVKRSVASKLRSALSSQDDSASIWLVGTGSGGTGAGMMPLLAAMIRQAANGIESRYGVDIFINALVTVSELRTDGQELDPEGPAEYYVNSCNTLQALAALQDTESSPFDGGLARPDAIETPVASTTDAIDISEPPLDGLFMAPIDEQAAEKSKYDGDLQNNYLARVNFKLASTVLSLLSVSGSDPGNVYNRLEHDFYTIDVANVTATVDAAKQLVESKDTIRTVKAEKAALEEHLEALDALNDGIGTLRASSFEPGQIPECIEEISSEVAGRRDRFVKATSALDLTAASFEEIEQSMERITDELSTATATPTSSTTKSATRRPRTSRPDSSSPTRRSGSTPSCS</sequence>
<protein>
    <submittedName>
        <fullName evidence="3">Uncharacterized protein</fullName>
    </submittedName>
</protein>
<feature type="region of interest" description="Disordered" evidence="2">
    <location>
        <begin position="390"/>
        <end position="432"/>
    </location>
</feature>
<dbReference type="InterPro" id="IPR036525">
    <property type="entry name" value="Tubulin/FtsZ_GTPase_sf"/>
</dbReference>
<dbReference type="InterPro" id="IPR025904">
    <property type="entry name" value="Tubulin-like"/>
</dbReference>
<dbReference type="AlphaFoldDB" id="A0A0P7HRG0"/>
<feature type="compositionally biased region" description="Low complexity" evidence="2">
    <location>
        <begin position="416"/>
        <end position="432"/>
    </location>
</feature>
<dbReference type="Pfam" id="PF13809">
    <property type="entry name" value="Tubulin_2"/>
    <property type="match status" value="1"/>
</dbReference>
<dbReference type="PATRIC" id="fig|699431.3.peg.3587"/>
<dbReference type="Proteomes" id="UP000050535">
    <property type="component" value="Unassembled WGS sequence"/>
</dbReference>
<evidence type="ECO:0000313" key="4">
    <source>
        <dbReference type="Proteomes" id="UP000050535"/>
    </source>
</evidence>
<feature type="coiled-coil region" evidence="1">
    <location>
        <begin position="302"/>
        <end position="329"/>
    </location>
</feature>
<gene>
    <name evidence="3" type="ORF">SY89_03495</name>
</gene>
<dbReference type="SUPFAM" id="SSF52490">
    <property type="entry name" value="Tubulin nucleotide-binding domain-like"/>
    <property type="match status" value="1"/>
</dbReference>
<evidence type="ECO:0000313" key="3">
    <source>
        <dbReference type="EMBL" id="KPN29261.1"/>
    </source>
</evidence>
<organism evidence="3 4">
    <name type="scientific">Halolamina pelagica</name>
    <dbReference type="NCBI Taxonomy" id="699431"/>
    <lineage>
        <taxon>Archaea</taxon>
        <taxon>Methanobacteriati</taxon>
        <taxon>Methanobacteriota</taxon>
        <taxon>Stenosarchaea group</taxon>
        <taxon>Halobacteria</taxon>
        <taxon>Halobacteriales</taxon>
        <taxon>Haloferacaceae</taxon>
    </lineage>
</organism>
<evidence type="ECO:0000256" key="2">
    <source>
        <dbReference type="SAM" id="MobiDB-lite"/>
    </source>
</evidence>
<reference evidence="4" key="1">
    <citation type="submission" date="2013-11" db="EMBL/GenBank/DDBJ databases">
        <authorList>
            <person name="Hoang H.T."/>
            <person name="Killian M.L."/>
            <person name="Madson D.M."/>
            <person name="Arruda P.H.E."/>
            <person name="Sun D."/>
            <person name="Schwartz K.J."/>
            <person name="Yoon K."/>
        </authorList>
    </citation>
    <scope>NUCLEOTIDE SEQUENCE [LARGE SCALE GENOMIC DNA]</scope>
    <source>
        <strain evidence="4">CDK2</strain>
    </source>
</reference>
<feature type="region of interest" description="Disordered" evidence="2">
    <location>
        <begin position="1"/>
        <end position="40"/>
    </location>
</feature>